<dbReference type="CDD" id="cd09487">
    <property type="entry name" value="SAM_superfamily"/>
    <property type="match status" value="1"/>
</dbReference>
<dbReference type="Gene3D" id="3.30.2410.10">
    <property type="entry name" value="Hect, E3 ligase catalytic domain"/>
    <property type="match status" value="1"/>
</dbReference>
<feature type="region of interest" description="Disordered" evidence="6">
    <location>
        <begin position="278"/>
        <end position="336"/>
    </location>
</feature>
<feature type="domain" description="HECT" evidence="7">
    <location>
        <begin position="581"/>
        <end position="625"/>
    </location>
</feature>
<dbReference type="Gene3D" id="1.10.150.50">
    <property type="entry name" value="Transcription Factor, Ets-1"/>
    <property type="match status" value="1"/>
</dbReference>
<dbReference type="AlphaFoldDB" id="A0A9X0D4C8"/>
<dbReference type="SUPFAM" id="SSF56204">
    <property type="entry name" value="Hect, E3 ligase catalytic domain"/>
    <property type="match status" value="1"/>
</dbReference>
<evidence type="ECO:0000259" key="7">
    <source>
        <dbReference type="PROSITE" id="PS50237"/>
    </source>
</evidence>
<dbReference type="Gene3D" id="3.90.1750.10">
    <property type="entry name" value="Hect, E3 ligase catalytic domains"/>
    <property type="match status" value="1"/>
</dbReference>
<dbReference type="SMART" id="SM00119">
    <property type="entry name" value="HECTc"/>
    <property type="match status" value="1"/>
</dbReference>
<dbReference type="EC" id="2.3.2.26" evidence="2"/>
<reference evidence="8" key="1">
    <citation type="submission" date="2023-01" db="EMBL/GenBank/DDBJ databases">
        <title>Genome assembly of the deep-sea coral Lophelia pertusa.</title>
        <authorList>
            <person name="Herrera S."/>
            <person name="Cordes E."/>
        </authorList>
    </citation>
    <scope>NUCLEOTIDE SEQUENCE</scope>
    <source>
        <strain evidence="8">USNM1676648</strain>
        <tissue evidence="8">Polyp</tissue>
    </source>
</reference>
<dbReference type="GO" id="GO:0006511">
    <property type="term" value="P:ubiquitin-dependent protein catabolic process"/>
    <property type="evidence" value="ECO:0007669"/>
    <property type="project" value="TreeGrafter"/>
</dbReference>
<feature type="compositionally biased region" description="Polar residues" evidence="6">
    <location>
        <begin position="305"/>
        <end position="315"/>
    </location>
</feature>
<accession>A0A9X0D4C8</accession>
<dbReference type="InterPro" id="IPR000569">
    <property type="entry name" value="HECT_dom"/>
</dbReference>
<dbReference type="OrthoDB" id="5981981at2759"/>
<dbReference type="Proteomes" id="UP001163046">
    <property type="component" value="Unassembled WGS sequence"/>
</dbReference>
<evidence type="ECO:0000256" key="5">
    <source>
        <dbReference type="PROSITE-ProRule" id="PRU00104"/>
    </source>
</evidence>
<name>A0A9X0D4C8_9CNID</name>
<feature type="compositionally biased region" description="Polar residues" evidence="6">
    <location>
        <begin position="278"/>
        <end position="296"/>
    </location>
</feature>
<comment type="catalytic activity">
    <reaction evidence="1">
        <text>S-ubiquitinyl-[E2 ubiquitin-conjugating enzyme]-L-cysteine + [acceptor protein]-L-lysine = [E2 ubiquitin-conjugating enzyme]-L-cysteine + N(6)-ubiquitinyl-[acceptor protein]-L-lysine.</text>
        <dbReference type="EC" id="2.3.2.26"/>
    </reaction>
</comment>
<dbReference type="PROSITE" id="PS50237">
    <property type="entry name" value="HECT"/>
    <property type="match status" value="2"/>
</dbReference>
<evidence type="ECO:0000256" key="4">
    <source>
        <dbReference type="ARBA" id="ARBA00022786"/>
    </source>
</evidence>
<proteinExistence type="predicted"/>
<evidence type="ECO:0000313" key="8">
    <source>
        <dbReference type="EMBL" id="KAJ7386862.1"/>
    </source>
</evidence>
<dbReference type="GO" id="GO:0000209">
    <property type="term" value="P:protein polyubiquitination"/>
    <property type="evidence" value="ECO:0007669"/>
    <property type="project" value="InterPro"/>
</dbReference>
<feature type="domain" description="HECT" evidence="7">
    <location>
        <begin position="402"/>
        <end position="440"/>
    </location>
</feature>
<comment type="caution">
    <text evidence="8">The sequence shown here is derived from an EMBL/GenBank/DDBJ whole genome shotgun (WGS) entry which is preliminary data.</text>
</comment>
<comment type="caution">
    <text evidence="5">Lacks conserved residue(s) required for the propagation of feature annotation.</text>
</comment>
<feature type="compositionally biased region" description="Polar residues" evidence="6">
    <location>
        <begin position="75"/>
        <end position="89"/>
    </location>
</feature>
<evidence type="ECO:0000256" key="6">
    <source>
        <dbReference type="SAM" id="MobiDB-lite"/>
    </source>
</evidence>
<dbReference type="InterPro" id="IPR044611">
    <property type="entry name" value="E3A/B/C-like"/>
</dbReference>
<keyword evidence="3" id="KW-0808">Transferase</keyword>
<evidence type="ECO:0000313" key="9">
    <source>
        <dbReference type="Proteomes" id="UP001163046"/>
    </source>
</evidence>
<keyword evidence="9" id="KW-1185">Reference proteome</keyword>
<dbReference type="GO" id="GO:0061630">
    <property type="term" value="F:ubiquitin protein ligase activity"/>
    <property type="evidence" value="ECO:0007669"/>
    <property type="project" value="UniProtKB-EC"/>
</dbReference>
<feature type="region of interest" description="Disordered" evidence="6">
    <location>
        <begin position="62"/>
        <end position="114"/>
    </location>
</feature>
<dbReference type="PANTHER" id="PTHR45700">
    <property type="entry name" value="UBIQUITIN-PROTEIN LIGASE E3C"/>
    <property type="match status" value="1"/>
</dbReference>
<gene>
    <name evidence="8" type="primary">FANK1_3</name>
    <name evidence="8" type="ORF">OS493_006895</name>
</gene>
<organism evidence="8 9">
    <name type="scientific">Desmophyllum pertusum</name>
    <dbReference type="NCBI Taxonomy" id="174260"/>
    <lineage>
        <taxon>Eukaryota</taxon>
        <taxon>Metazoa</taxon>
        <taxon>Cnidaria</taxon>
        <taxon>Anthozoa</taxon>
        <taxon>Hexacorallia</taxon>
        <taxon>Scleractinia</taxon>
        <taxon>Caryophylliina</taxon>
        <taxon>Caryophylliidae</taxon>
        <taxon>Desmophyllum</taxon>
    </lineage>
</organism>
<feature type="compositionally biased region" description="Low complexity" evidence="6">
    <location>
        <begin position="62"/>
        <end position="74"/>
    </location>
</feature>
<dbReference type="EMBL" id="MU825875">
    <property type="protein sequence ID" value="KAJ7386862.1"/>
    <property type="molecule type" value="Genomic_DNA"/>
</dbReference>
<protein>
    <recommendedName>
        <fullName evidence="2">HECT-type E3 ubiquitin transferase</fullName>
        <ecNumber evidence="2">2.3.2.26</ecNumber>
    </recommendedName>
</protein>
<evidence type="ECO:0000256" key="2">
    <source>
        <dbReference type="ARBA" id="ARBA00012485"/>
    </source>
</evidence>
<evidence type="ECO:0000256" key="3">
    <source>
        <dbReference type="ARBA" id="ARBA00022679"/>
    </source>
</evidence>
<evidence type="ECO:0000256" key="1">
    <source>
        <dbReference type="ARBA" id="ARBA00000885"/>
    </source>
</evidence>
<feature type="active site" description="Glycyl thioester intermediate" evidence="5">
    <location>
        <position position="618"/>
    </location>
</feature>
<dbReference type="InterPro" id="IPR013761">
    <property type="entry name" value="SAM/pointed_sf"/>
</dbReference>
<sequence>MEDILEKLGLPSLVSKFRRERIVPSTILSMTDDDIRILGIEAIGDLVRLRVMCREYEYEEGNAAGHGSSNSGPSVASTSGTSDRPSANSIREERMRLFNPRGARSQSKKKKTPQGRTWTVQFVCLADMYQCKIPSATLKQTLHKAGLGAKKIKLTLDDDEASVHQKLISSEKDDLGDVKGFPQLRDGGGFEMLHCLPNCRDLTPLKCSWAAKEMRSNLGGQSKIYLRPIQKDLSTKSLVPQNSCEVKEMCMSCKKEFPMSELRTHSFYMCLAGLNSGSDSEGENNTTTHSHGSATITVPDADSLQPETAESTQPEEQLDATPQVPDQSIPEEKEDTVDDAISSVLHYCRANNINPVEILRCLQKAIVTGRKLELESDSEVLEGETNYINVDRTNLLDGTFEEVAALENRRLTLEVSFYGEVARDYGGPRREFFRLVLAEIKEKYFDNGIRDLLADKYYLVGVIMGLSIVQNGKIPQFFSEDQLQEIFHGTSVIPAVANLQKGLSELGIYQVCKQLPILLHIFRPNTAAALTIKKVTNLLTPTFSEDGSNQRRYEGIVYGAFCRYLREVQSGRRKGVTLAHILWFTTGSDEEPLLGFKLNPSLLFHGVDTSFLPLANTCINAIRLPRPSLHVSIPSDDTLFELYDCAFLTNYFGNN</sequence>
<keyword evidence="4 5" id="KW-0833">Ubl conjugation pathway</keyword>
<dbReference type="PANTHER" id="PTHR45700:SF2">
    <property type="entry name" value="UBIQUITIN-PROTEIN LIGASE E3C"/>
    <property type="match status" value="1"/>
</dbReference>
<dbReference type="InterPro" id="IPR035983">
    <property type="entry name" value="Hect_E3_ubiquitin_ligase"/>
</dbReference>